<dbReference type="Gene3D" id="3.20.20.380">
    <property type="entry name" value="Copper homeostasis (CutC) domain"/>
    <property type="match status" value="1"/>
</dbReference>
<sequence>MEVCVDCVESAINAEKGGATSLELCTSLLEGGLTPSIGLLRKVKEIVDIPVFVMIRPRSGDFLYTGLEIEVMKEDISCCKENGADGIVFGILTREGNVDKERCLDLIDVARPLPVSFHRAFDLTSNWKDALGVLINLGFERVLTSGQDTSALDGLPVIRDMVQLAADRILVIPAGGISERNIERILEGSCTTEFHCSARKSFDSAMIYRNSRVSMGGAISLPEYTHKVTDAVKVKSIRDIARHT</sequence>
<accession>A0ABM1DSL1</accession>
<evidence type="ECO:0000313" key="4">
    <source>
        <dbReference type="RefSeq" id="XP_014662932.1"/>
    </source>
</evidence>
<reference evidence="4" key="1">
    <citation type="submission" date="2025-08" db="UniProtKB">
        <authorList>
            <consortium name="RefSeq"/>
        </authorList>
    </citation>
    <scope>IDENTIFICATION</scope>
</reference>
<gene>
    <name evidence="4" type="primary">LOC106805735</name>
</gene>
<evidence type="ECO:0000256" key="2">
    <source>
        <dbReference type="ARBA" id="ARBA00019014"/>
    </source>
</evidence>
<dbReference type="InterPro" id="IPR036822">
    <property type="entry name" value="CutC-like_dom_sf"/>
</dbReference>
<dbReference type="Proteomes" id="UP000695022">
    <property type="component" value="Unplaced"/>
</dbReference>
<dbReference type="HAMAP" id="MF_00795">
    <property type="entry name" value="CutC"/>
    <property type="match status" value="1"/>
</dbReference>
<keyword evidence="3" id="KW-1185">Reference proteome</keyword>
<comment type="similarity">
    <text evidence="1">Belongs to the CutC family.</text>
</comment>
<evidence type="ECO:0000256" key="1">
    <source>
        <dbReference type="ARBA" id="ARBA00007768"/>
    </source>
</evidence>
<proteinExistence type="inferred from homology"/>
<dbReference type="SUPFAM" id="SSF110395">
    <property type="entry name" value="CutC-like"/>
    <property type="match status" value="1"/>
</dbReference>
<dbReference type="RefSeq" id="XP_014662932.1">
    <property type="nucleotide sequence ID" value="XM_014807446.1"/>
</dbReference>
<name>A0ABM1DSL1_PRICU</name>
<dbReference type="PANTHER" id="PTHR12598">
    <property type="entry name" value="COPPER HOMEOSTASIS PROTEIN CUTC"/>
    <property type="match status" value="1"/>
</dbReference>
<organism evidence="3 4">
    <name type="scientific">Priapulus caudatus</name>
    <name type="common">Priapulid worm</name>
    <dbReference type="NCBI Taxonomy" id="37621"/>
    <lineage>
        <taxon>Eukaryota</taxon>
        <taxon>Metazoa</taxon>
        <taxon>Ecdysozoa</taxon>
        <taxon>Scalidophora</taxon>
        <taxon>Priapulida</taxon>
        <taxon>Priapulimorpha</taxon>
        <taxon>Priapulimorphida</taxon>
        <taxon>Priapulidae</taxon>
        <taxon>Priapulus</taxon>
    </lineage>
</organism>
<dbReference type="PANTHER" id="PTHR12598:SF0">
    <property type="entry name" value="COPPER HOMEOSTASIS PROTEIN CUTC HOMOLOG"/>
    <property type="match status" value="1"/>
</dbReference>
<dbReference type="Pfam" id="PF03932">
    <property type="entry name" value="CutC"/>
    <property type="match status" value="1"/>
</dbReference>
<dbReference type="InterPro" id="IPR005627">
    <property type="entry name" value="CutC-like"/>
</dbReference>
<dbReference type="GeneID" id="106805735"/>
<evidence type="ECO:0000313" key="3">
    <source>
        <dbReference type="Proteomes" id="UP000695022"/>
    </source>
</evidence>
<protein>
    <recommendedName>
        <fullName evidence="2">Copper homeostasis protein cutC homolog</fullName>
    </recommendedName>
</protein>